<evidence type="ECO:0000313" key="12">
    <source>
        <dbReference type="EMBL" id="WTW66849.1"/>
    </source>
</evidence>
<evidence type="ECO:0000259" key="10">
    <source>
        <dbReference type="Pfam" id="PF02518"/>
    </source>
</evidence>
<organism evidence="12">
    <name type="scientific">Streptomyces sp. NBC_00008</name>
    <dbReference type="NCBI Taxonomy" id="2903610"/>
    <lineage>
        <taxon>Bacteria</taxon>
        <taxon>Bacillati</taxon>
        <taxon>Actinomycetota</taxon>
        <taxon>Actinomycetes</taxon>
        <taxon>Kitasatosporales</taxon>
        <taxon>Streptomycetaceae</taxon>
        <taxon>Streptomyces</taxon>
    </lineage>
</organism>
<dbReference type="EMBL" id="CP108313">
    <property type="protein sequence ID" value="WTW66849.1"/>
    <property type="molecule type" value="Genomic_DNA"/>
</dbReference>
<dbReference type="Pfam" id="PF02518">
    <property type="entry name" value="HATPase_c"/>
    <property type="match status" value="1"/>
</dbReference>
<accession>A0AAU2VHX0</accession>
<name>A0AAU2VHX0_9ACTN</name>
<keyword evidence="4" id="KW-0808">Transferase</keyword>
<evidence type="ECO:0000256" key="6">
    <source>
        <dbReference type="ARBA" id="ARBA00022777"/>
    </source>
</evidence>
<keyword evidence="9" id="KW-1133">Transmembrane helix</keyword>
<dbReference type="InterPro" id="IPR011712">
    <property type="entry name" value="Sig_transdc_His_kin_sub3_dim/P"/>
</dbReference>
<evidence type="ECO:0000256" key="8">
    <source>
        <dbReference type="ARBA" id="ARBA00023012"/>
    </source>
</evidence>
<comment type="catalytic activity">
    <reaction evidence="1">
        <text>ATP + protein L-histidine = ADP + protein N-phospho-L-histidine.</text>
        <dbReference type="EC" id="2.7.13.3"/>
    </reaction>
</comment>
<dbReference type="SUPFAM" id="SSF55874">
    <property type="entry name" value="ATPase domain of HSP90 chaperone/DNA topoisomerase II/histidine kinase"/>
    <property type="match status" value="1"/>
</dbReference>
<sequence>MHRLWAGAVAQLTGRLRTLPRSLVHDLWTGAADPPPRPGRPLLRDWLPAFLVLIVVCTVPLTVFSIDTLMGQFGLDTRSAILLGVLQSVALIAALYRPVPAWWAVTTVMIVVTLTAQPEAGDDSLPWTTSGIVVQAGVLLMMALRLRPRVGVEALVLCVLAGLACDPADFMHPKVGTRVAVAVLVAAVVVGVALRGRQVARTELVVQEERTARERSRRTLLEERNRIARELHDVVAHHMSVISIQAQVAPHLVENPSDALKENLAGIRENAVDALTELRRVLGVLRSEDALSAEARHSPQPTLDRLPELLDNVRGAGLRVTTGLTGTPRPIPPGVDLSAFRIVQESLSNAMRHAPGTAVHVGIAYRPGCLAVRITNTAPEEPAPPPRDIGHGLLGMRERTAMLGGDFTNGTTPQGGYEVVAILPLEEPV</sequence>
<gene>
    <name evidence="12" type="ORF">OG398_00465</name>
</gene>
<keyword evidence="3" id="KW-0597">Phosphoprotein</keyword>
<evidence type="ECO:0000259" key="11">
    <source>
        <dbReference type="Pfam" id="PF07730"/>
    </source>
</evidence>
<feature type="transmembrane region" description="Helical" evidence="9">
    <location>
        <begin position="46"/>
        <end position="66"/>
    </location>
</feature>
<evidence type="ECO:0000256" key="4">
    <source>
        <dbReference type="ARBA" id="ARBA00022679"/>
    </source>
</evidence>
<dbReference type="GO" id="GO:0005524">
    <property type="term" value="F:ATP binding"/>
    <property type="evidence" value="ECO:0007669"/>
    <property type="project" value="UniProtKB-KW"/>
</dbReference>
<dbReference type="InterPro" id="IPR036890">
    <property type="entry name" value="HATPase_C_sf"/>
</dbReference>
<dbReference type="GO" id="GO:0016020">
    <property type="term" value="C:membrane"/>
    <property type="evidence" value="ECO:0007669"/>
    <property type="project" value="InterPro"/>
</dbReference>
<evidence type="ECO:0000256" key="9">
    <source>
        <dbReference type="SAM" id="Phobius"/>
    </source>
</evidence>
<feature type="domain" description="Signal transduction histidine kinase subgroup 3 dimerisation and phosphoacceptor" evidence="11">
    <location>
        <begin position="223"/>
        <end position="288"/>
    </location>
</feature>
<dbReference type="EC" id="2.7.13.3" evidence="2"/>
<dbReference type="Gene3D" id="3.30.565.10">
    <property type="entry name" value="Histidine kinase-like ATPase, C-terminal domain"/>
    <property type="match status" value="1"/>
</dbReference>
<keyword evidence="8" id="KW-0902">Two-component regulatory system</keyword>
<dbReference type="InterPro" id="IPR003594">
    <property type="entry name" value="HATPase_dom"/>
</dbReference>
<dbReference type="InterPro" id="IPR050482">
    <property type="entry name" value="Sensor_HK_TwoCompSys"/>
</dbReference>
<evidence type="ECO:0000256" key="2">
    <source>
        <dbReference type="ARBA" id="ARBA00012438"/>
    </source>
</evidence>
<keyword evidence="9" id="KW-0472">Membrane</keyword>
<keyword evidence="6 12" id="KW-0418">Kinase</keyword>
<keyword evidence="7" id="KW-0067">ATP-binding</keyword>
<evidence type="ECO:0000256" key="3">
    <source>
        <dbReference type="ARBA" id="ARBA00022553"/>
    </source>
</evidence>
<dbReference type="GO" id="GO:0000155">
    <property type="term" value="F:phosphorelay sensor kinase activity"/>
    <property type="evidence" value="ECO:0007669"/>
    <property type="project" value="InterPro"/>
</dbReference>
<feature type="domain" description="Histidine kinase/HSP90-like ATPase" evidence="10">
    <location>
        <begin position="338"/>
        <end position="426"/>
    </location>
</feature>
<protein>
    <recommendedName>
        <fullName evidence="2">histidine kinase</fullName>
        <ecNumber evidence="2">2.7.13.3</ecNumber>
    </recommendedName>
</protein>
<feature type="transmembrane region" description="Helical" evidence="9">
    <location>
        <begin position="175"/>
        <end position="194"/>
    </location>
</feature>
<dbReference type="CDD" id="cd16917">
    <property type="entry name" value="HATPase_UhpB-NarQ-NarX-like"/>
    <property type="match status" value="1"/>
</dbReference>
<keyword evidence="9" id="KW-0812">Transmembrane</keyword>
<evidence type="ECO:0000256" key="7">
    <source>
        <dbReference type="ARBA" id="ARBA00022840"/>
    </source>
</evidence>
<evidence type="ECO:0000256" key="1">
    <source>
        <dbReference type="ARBA" id="ARBA00000085"/>
    </source>
</evidence>
<dbReference type="AlphaFoldDB" id="A0AAU2VHX0"/>
<reference evidence="12" key="1">
    <citation type="submission" date="2022-10" db="EMBL/GenBank/DDBJ databases">
        <title>The complete genomes of actinobacterial strains from the NBC collection.</title>
        <authorList>
            <person name="Joergensen T.S."/>
            <person name="Alvarez Arevalo M."/>
            <person name="Sterndorff E.B."/>
            <person name="Faurdal D."/>
            <person name="Vuksanovic O."/>
            <person name="Mourched A.-S."/>
            <person name="Charusanti P."/>
            <person name="Shaw S."/>
            <person name="Blin K."/>
            <person name="Weber T."/>
        </authorList>
    </citation>
    <scope>NUCLEOTIDE SEQUENCE</scope>
    <source>
        <strain evidence="12">NBC_00008</strain>
    </source>
</reference>
<dbReference type="Pfam" id="PF07730">
    <property type="entry name" value="HisKA_3"/>
    <property type="match status" value="1"/>
</dbReference>
<keyword evidence="5" id="KW-0547">Nucleotide-binding</keyword>
<proteinExistence type="predicted"/>
<feature type="transmembrane region" description="Helical" evidence="9">
    <location>
        <begin position="78"/>
        <end position="96"/>
    </location>
</feature>
<dbReference type="PANTHER" id="PTHR24421:SF10">
    <property type="entry name" value="NITRATE_NITRITE SENSOR PROTEIN NARQ"/>
    <property type="match status" value="1"/>
</dbReference>
<dbReference type="PANTHER" id="PTHR24421">
    <property type="entry name" value="NITRATE/NITRITE SENSOR PROTEIN NARX-RELATED"/>
    <property type="match status" value="1"/>
</dbReference>
<dbReference type="Gene3D" id="1.20.5.1930">
    <property type="match status" value="1"/>
</dbReference>
<dbReference type="GO" id="GO:0046983">
    <property type="term" value="F:protein dimerization activity"/>
    <property type="evidence" value="ECO:0007669"/>
    <property type="project" value="InterPro"/>
</dbReference>
<evidence type="ECO:0000256" key="5">
    <source>
        <dbReference type="ARBA" id="ARBA00022741"/>
    </source>
</evidence>